<dbReference type="Gene3D" id="2.40.10.10">
    <property type="entry name" value="Trypsin-like serine proteases"/>
    <property type="match status" value="2"/>
</dbReference>
<keyword evidence="1 5" id="KW-0245">EGF-like domain</keyword>
<evidence type="ECO:0000256" key="4">
    <source>
        <dbReference type="ARBA" id="ARBA00023157"/>
    </source>
</evidence>
<feature type="disulfide bond" evidence="5">
    <location>
        <begin position="1672"/>
        <end position="1682"/>
    </location>
</feature>
<dbReference type="GO" id="GO:0005509">
    <property type="term" value="F:calcium ion binding"/>
    <property type="evidence" value="ECO:0007669"/>
    <property type="project" value="InterPro"/>
</dbReference>
<name>A0A7D9HC57_PARCT</name>
<dbReference type="InterPro" id="IPR050969">
    <property type="entry name" value="Dev_Signal_Modulators"/>
</dbReference>
<dbReference type="Pfam" id="PF00008">
    <property type="entry name" value="EGF"/>
    <property type="match status" value="1"/>
</dbReference>
<dbReference type="EMBL" id="CACRXK020000099">
    <property type="protein sequence ID" value="CAB3978252.1"/>
    <property type="molecule type" value="Genomic_DNA"/>
</dbReference>
<feature type="disulfide bond" evidence="5">
    <location>
        <begin position="1295"/>
        <end position="1305"/>
    </location>
</feature>
<feature type="disulfide bond" evidence="5">
    <location>
        <begin position="1400"/>
        <end position="1409"/>
    </location>
</feature>
<dbReference type="PROSITE" id="PS50026">
    <property type="entry name" value="EGF_3"/>
    <property type="match status" value="16"/>
</dbReference>
<feature type="disulfide bond" evidence="5">
    <location>
        <begin position="1930"/>
        <end position="1940"/>
    </location>
</feature>
<dbReference type="InterPro" id="IPR009030">
    <property type="entry name" value="Growth_fac_rcpt_cys_sf"/>
</dbReference>
<feature type="disulfide bond" evidence="5">
    <location>
        <begin position="1694"/>
        <end position="1703"/>
    </location>
</feature>
<dbReference type="InterPro" id="IPR001881">
    <property type="entry name" value="EGF-like_Ca-bd_dom"/>
</dbReference>
<dbReference type="SMART" id="SM00181">
    <property type="entry name" value="EGF"/>
    <property type="match status" value="23"/>
</dbReference>
<keyword evidence="7" id="KW-1185">Reference proteome</keyword>
<feature type="disulfide bond" evidence="5">
    <location>
        <begin position="1279"/>
        <end position="1288"/>
    </location>
</feature>
<feature type="disulfide bond" evidence="5">
    <location>
        <begin position="2046"/>
        <end position="2055"/>
    </location>
</feature>
<dbReference type="PROSITE" id="PS01186">
    <property type="entry name" value="EGF_2"/>
    <property type="match status" value="10"/>
</dbReference>
<dbReference type="InterPro" id="IPR013032">
    <property type="entry name" value="EGF-like_CS"/>
</dbReference>
<feature type="disulfide bond" evidence="5">
    <location>
        <begin position="1438"/>
        <end position="1447"/>
    </location>
</feature>
<feature type="disulfide bond" evidence="5">
    <location>
        <begin position="1506"/>
        <end position="1515"/>
    </location>
</feature>
<accession>A0A7D9HC57</accession>
<evidence type="ECO:0000256" key="5">
    <source>
        <dbReference type="PROSITE-ProRule" id="PRU00076"/>
    </source>
</evidence>
<feature type="disulfide bond" evidence="5">
    <location>
        <begin position="1884"/>
        <end position="1893"/>
    </location>
</feature>
<gene>
    <name evidence="6" type="ORF">PACLA_8A071372</name>
</gene>
<sequence length="2060" mass="228514">MAFKHKLNWSYYKNISTFIQLIVFLLLSLCPFLQIHASTHETWPWLAYIPSLNCTGAIVHNRWMITASNCFLNKSIPSELLVQVQDFNSAGKVQGIRQLYVIDYTRGSSTHGFTMLYLSHTAPSLTENVVAMRAKNANMDNITGIVLSWDSRRAFDANDVNIFALSVDIEPCVGNSTRHICVSLSKHLAGSSSILQYCSSTSLGSSLVTIDENGLVSLAGVLHVRSACQPHSNFIGSFLRVDYRRKWIRQQFRIQDYPQCRPSVYRTLDEPSRDLRKSRDSLSVPCDTELPRAWYRFKLDGQPAQLPTVCPPSNACGTWSSVWLPKADGIELGKQVEIKACASWTIASRRICCFWKLSVYVRHCGDFKVYRLRRTDFCPTAYCADVANGVCGPGQTGYKPNCKDAYPKLPKVLQFYPFHAYQGKPKQPYVYLRCILYGAKRDVTVRYLFHLYKIKKEKDGKVRKSVVHRTETTRKYSDVRLIPERCPVGFGDTVICEVRSFFQATRNVRSPALASQDYHLGIEVQPSSALVLTYPNVISVSFAITLPVLCRTRDERCSLTIPLTTSLTDGTAGQMISPGSHFTLSKCSLVFTPERCSRDKIVCGRNTIQIQAGKNFETSDLKLKIELGPVVSTDSVWKDHNFSVIEVTLKSTPRYSCYSVSASNIRTFGGSFYKHLGEGTFLFYRSSLSSTEVQIKKWHCNGISTCPCAVAVREGNDVIVADMCHGQYKQSSLRFIIRSQLPLHKNTKILESNNGRSFTIRLPSGAHINIHEFYWGISIYLSVTDLGEGLCRGAVAATQETMRSLFNHSTSPAKPLAVKTQDFCSCSGLKSLNETRRSCPPSTTYRLVTKLADITERIIDKQQILLKGLGLTRKPHLEHDETLQADRPSQSLSYKRREEICHKILNASDSLRVCKNIVGEELWQKIWQICVEETQEGLDMALLKSSGETMTTLCKQKVENMKDNSTFLSRWKNELCENRCGLKGHCFQGHCKCNEGYGSTDCSVRLNTPPTVFPLDDPLCDARKEICNEIFISGSAFLNFGSLSCSFTPLQKIGERLEENDHETFTAKATYYSLRGVICRIPENRRSKFIKSEEAFHMRVSNNGYLWSNPVSRLGYDSLCKNCTTVGRCTTKPGTCSIDSRCFVNGALSPENPCYKCFSVDDAHKWTSRSDNLPPLFNTPTEDNTTIHVGDEISFIVNASDPEGKPLKITHDVPQAQLTPDGKFRWKPERITTRTIQFLATDNCGRTASKYVDVVVRKCPCKNAGKCIEISKDEFNCSCPENFKGVYCEMKVSPCMPNPCIHGKCEKNGNDFRCMCDLGYHGNLCHLKRPACYSSPCNHGKCEEIGDGFQCKCPRFYGGGLCEIELSLCARDPCVRGRCRSNSDESFHQSNNTQSFECVCPQGFHGKFCSKRTTACQPNPCHRGRCIDLRFNNMRCVCPPKRHGKFCNMTGLYCGNTRCVNGACDTTGQTCVCHKYYIGKQCDTSCNIDCVNGTCSWTPSGTVCVCHAGYTGPSCKIKTKSCESSPCVHGICINVNLGHLCHCYPGYSGTSCNTSACSTVNCHNGTCILVNGEPVCRCARDYIGPFCNRRRQPCDASPCFNGLCIATEGNSFTCSCNPGFQGSLCNERINPCLSKPCGVGQCLLNSNGTFSCKCPSGYLNPFCKEERKTSPCDMNPCVHGKCVVVSDTDFRCKCERSYVGRLCEKRFDICASSPCVHGRCSSVLEGTFTCACDSGFSGALCQIDHRPCSKNPCFPGVGCSNVDELTFRCAECPSGYVGDGIKCHVDEVKKSVSLPCPRQFCFPGVQCSIAHSQIRCGPCPLGFFGNGFQCRVLCELPCQNAGACVAPGVCRCRRGFIGITCARAFCKKRCLNGGRCIAPGKCRCPMAYFGERCENARCNVKCMNGGICIPPGKCRCLPGYAGPFCDQPVCPLRCLNGGQCVKPGKCQCLPGYFGTRCQEGTCTPQCRNGGICVRNNVCSCPEGYRGSRCQTGKAVCQRQCQNGGRCFKKDQCSCPYGYWGDVCQYVYCVRPCLNNGVCVKPNGCLCPKDYAGVACQLYVG</sequence>
<dbReference type="PROSITE" id="PS00022">
    <property type="entry name" value="EGF_1"/>
    <property type="match status" value="15"/>
</dbReference>
<keyword evidence="4 5" id="KW-1015">Disulfide bond</keyword>
<feature type="disulfide bond" evidence="5">
    <location>
        <begin position="2014"/>
        <end position="2023"/>
    </location>
</feature>
<evidence type="ECO:0000256" key="3">
    <source>
        <dbReference type="ARBA" id="ARBA00022737"/>
    </source>
</evidence>
<evidence type="ECO:0000313" key="7">
    <source>
        <dbReference type="Proteomes" id="UP001152795"/>
    </source>
</evidence>
<keyword evidence="3" id="KW-0677">Repeat</keyword>
<comment type="caution">
    <text evidence="6">The sequence shown here is derived from an EMBL/GenBank/DDBJ whole genome shotgun (WGS) entry which is preliminary data.</text>
</comment>
<feature type="disulfide bond" evidence="5">
    <location>
        <begin position="1962"/>
        <end position="1972"/>
    </location>
</feature>
<dbReference type="SUPFAM" id="SSF57184">
    <property type="entry name" value="Growth factor receptor domain"/>
    <property type="match status" value="1"/>
</dbReference>
<feature type="disulfide bond" evidence="5">
    <location>
        <begin position="1594"/>
        <end position="1604"/>
    </location>
</feature>
<feature type="disulfide bond" evidence="5">
    <location>
        <begin position="1866"/>
        <end position="1876"/>
    </location>
</feature>
<dbReference type="InterPro" id="IPR009003">
    <property type="entry name" value="Peptidase_S1_PA"/>
</dbReference>
<keyword evidence="2" id="KW-0732">Signal</keyword>
<dbReference type="Gene3D" id="2.10.25.10">
    <property type="entry name" value="Laminin"/>
    <property type="match status" value="16"/>
</dbReference>
<protein>
    <submittedName>
        <fullName evidence="6">Neurogenic locus notch homolog 1-like</fullName>
    </submittedName>
</protein>
<feature type="disulfide bond" evidence="5">
    <location>
        <begin position="1332"/>
        <end position="1342"/>
    </location>
</feature>
<feature type="disulfide bond" evidence="5">
    <location>
        <begin position="1710"/>
        <end position="1720"/>
    </location>
</feature>
<feature type="disulfide bond" evidence="5">
    <location>
        <begin position="1522"/>
        <end position="1532"/>
    </location>
</feature>
<dbReference type="InterPro" id="IPR001254">
    <property type="entry name" value="Trypsin_dom"/>
</dbReference>
<dbReference type="FunFam" id="2.10.25.10:FF:000020">
    <property type="entry name" value="Latent-transforming growth factor beta-binding protein 1"/>
    <property type="match status" value="1"/>
</dbReference>
<feature type="disulfide bond" evidence="5">
    <location>
        <begin position="1948"/>
        <end position="1957"/>
    </location>
</feature>
<dbReference type="SUPFAM" id="SSF50494">
    <property type="entry name" value="Trypsin-like serine proteases"/>
    <property type="match status" value="1"/>
</dbReference>
<dbReference type="GO" id="GO:0009986">
    <property type="term" value="C:cell surface"/>
    <property type="evidence" value="ECO:0007669"/>
    <property type="project" value="TreeGrafter"/>
</dbReference>
<evidence type="ECO:0000256" key="1">
    <source>
        <dbReference type="ARBA" id="ARBA00022536"/>
    </source>
</evidence>
<feature type="disulfide bond" evidence="5">
    <location>
        <begin position="1996"/>
        <end position="2006"/>
    </location>
</feature>
<organism evidence="6 7">
    <name type="scientific">Paramuricea clavata</name>
    <name type="common">Red gorgonian</name>
    <name type="synonym">Violescent sea-whip</name>
    <dbReference type="NCBI Taxonomy" id="317549"/>
    <lineage>
        <taxon>Eukaryota</taxon>
        <taxon>Metazoa</taxon>
        <taxon>Cnidaria</taxon>
        <taxon>Anthozoa</taxon>
        <taxon>Octocorallia</taxon>
        <taxon>Malacalcyonacea</taxon>
        <taxon>Plexauridae</taxon>
        <taxon>Paramuricea</taxon>
    </lineage>
</organism>
<reference evidence="6" key="1">
    <citation type="submission" date="2020-04" db="EMBL/GenBank/DDBJ databases">
        <authorList>
            <person name="Alioto T."/>
            <person name="Alioto T."/>
            <person name="Gomez Garrido J."/>
        </authorList>
    </citation>
    <scope>NUCLEOTIDE SEQUENCE</scope>
    <source>
        <strain evidence="6">A484AB</strain>
    </source>
</reference>
<feature type="disulfide bond" evidence="5">
    <location>
        <begin position="2028"/>
        <end position="2038"/>
    </location>
</feature>
<dbReference type="InterPro" id="IPR043504">
    <property type="entry name" value="Peptidase_S1_PA_chymotrypsin"/>
</dbReference>
<proteinExistence type="predicted"/>
<feature type="disulfide bond" evidence="5">
    <location>
        <begin position="1632"/>
        <end position="1642"/>
    </location>
</feature>
<feature type="disulfide bond" evidence="5">
    <location>
        <begin position="1654"/>
        <end position="1663"/>
    </location>
</feature>
<evidence type="ECO:0000313" key="6">
    <source>
        <dbReference type="EMBL" id="CAB3978252.1"/>
    </source>
</evidence>
<dbReference type="GO" id="GO:0005576">
    <property type="term" value="C:extracellular region"/>
    <property type="evidence" value="ECO:0007669"/>
    <property type="project" value="TreeGrafter"/>
</dbReference>
<dbReference type="Pfam" id="PF12661">
    <property type="entry name" value="hEGF"/>
    <property type="match status" value="5"/>
</dbReference>
<dbReference type="Proteomes" id="UP001152795">
    <property type="component" value="Unassembled WGS sequence"/>
</dbReference>
<feature type="disulfide bond" evidence="5">
    <location>
        <begin position="1543"/>
        <end position="1552"/>
    </location>
</feature>
<feature type="disulfide bond" evidence="5">
    <location>
        <begin position="1980"/>
        <end position="1989"/>
    </location>
</feature>
<dbReference type="SUPFAM" id="SSF57196">
    <property type="entry name" value="EGF/Laminin"/>
    <property type="match status" value="6"/>
</dbReference>
<dbReference type="SMART" id="SM00179">
    <property type="entry name" value="EGF_CA"/>
    <property type="match status" value="9"/>
</dbReference>
<dbReference type="GO" id="GO:0005102">
    <property type="term" value="F:signaling receptor binding"/>
    <property type="evidence" value="ECO:0007669"/>
    <property type="project" value="TreeGrafter"/>
</dbReference>
<feature type="disulfide bond" evidence="5">
    <location>
        <begin position="1416"/>
        <end position="1426"/>
    </location>
</feature>
<dbReference type="PANTHER" id="PTHR14949">
    <property type="entry name" value="EGF-LIKE-DOMAIN, MULTIPLE 7, 8"/>
    <property type="match status" value="1"/>
</dbReference>
<dbReference type="PROSITE" id="PS50240">
    <property type="entry name" value="TRYPSIN_DOM"/>
    <property type="match status" value="1"/>
</dbReference>
<dbReference type="PANTHER" id="PTHR14949:SF51">
    <property type="entry name" value="VON WILLEBRAND FACTOR D AND EGF DOMAIN-CONTAINING PROTEIN"/>
    <property type="match status" value="1"/>
</dbReference>
<dbReference type="GO" id="GO:0004252">
    <property type="term" value="F:serine-type endopeptidase activity"/>
    <property type="evidence" value="ECO:0007669"/>
    <property type="project" value="InterPro"/>
</dbReference>
<feature type="disulfide bond" evidence="5">
    <location>
        <begin position="1732"/>
        <end position="1741"/>
    </location>
</feature>
<feature type="disulfide bond" evidence="5">
    <location>
        <begin position="1316"/>
        <end position="1325"/>
    </location>
</feature>
<dbReference type="OrthoDB" id="382013at2759"/>
<evidence type="ECO:0000256" key="2">
    <source>
        <dbReference type="ARBA" id="ARBA00022729"/>
    </source>
</evidence>
<dbReference type="InterPro" id="IPR000742">
    <property type="entry name" value="EGF"/>
</dbReference>
<dbReference type="GO" id="GO:0006508">
    <property type="term" value="P:proteolysis"/>
    <property type="evidence" value="ECO:0007669"/>
    <property type="project" value="InterPro"/>
</dbReference>
<feature type="disulfide bond" evidence="5">
    <location>
        <begin position="1616"/>
        <end position="1625"/>
    </location>
</feature>
<feature type="disulfide bond" evidence="5">
    <location>
        <begin position="1353"/>
        <end position="1362"/>
    </location>
</feature>
<comment type="caution">
    <text evidence="5">Lacks conserved residue(s) required for the propagation of feature annotation.</text>
</comment>